<name>A0A2I6SAN0_9RHOO</name>
<dbReference type="EMBL" id="CP025682">
    <property type="protein sequence ID" value="AUN96302.1"/>
    <property type="molecule type" value="Genomic_DNA"/>
</dbReference>
<feature type="transmembrane region" description="Helical" evidence="6">
    <location>
        <begin position="166"/>
        <end position="186"/>
    </location>
</feature>
<evidence type="ECO:0000313" key="8">
    <source>
        <dbReference type="Proteomes" id="UP000242205"/>
    </source>
</evidence>
<dbReference type="InterPro" id="IPR022791">
    <property type="entry name" value="L-PG_synthase/AglD"/>
</dbReference>
<protein>
    <submittedName>
        <fullName evidence="7">TIGR00374 family protein</fullName>
    </submittedName>
</protein>
<dbReference type="AlphaFoldDB" id="A0A2I6SAN0"/>
<dbReference type="NCBIfam" id="TIGR00374">
    <property type="entry name" value="flippase-like domain"/>
    <property type="match status" value="1"/>
</dbReference>
<proteinExistence type="predicted"/>
<evidence type="ECO:0000256" key="4">
    <source>
        <dbReference type="ARBA" id="ARBA00022989"/>
    </source>
</evidence>
<keyword evidence="8" id="KW-1185">Reference proteome</keyword>
<comment type="subcellular location">
    <subcellularLocation>
        <location evidence="1">Cell membrane</location>
        <topology evidence="1">Multi-pass membrane protein</topology>
    </subcellularLocation>
</comment>
<evidence type="ECO:0000256" key="2">
    <source>
        <dbReference type="ARBA" id="ARBA00022475"/>
    </source>
</evidence>
<evidence type="ECO:0000256" key="1">
    <source>
        <dbReference type="ARBA" id="ARBA00004651"/>
    </source>
</evidence>
<dbReference type="PANTHER" id="PTHR37693">
    <property type="entry name" value="PHOSPHATIDYLGLYCEROL LYSYLTRANSFERASE"/>
    <property type="match status" value="1"/>
</dbReference>
<gene>
    <name evidence="7" type="ORF">C0099_01730</name>
</gene>
<dbReference type="Proteomes" id="UP000242205">
    <property type="component" value="Chromosome"/>
</dbReference>
<feature type="transmembrane region" description="Helical" evidence="6">
    <location>
        <begin position="316"/>
        <end position="339"/>
    </location>
</feature>
<dbReference type="PANTHER" id="PTHR37693:SF1">
    <property type="entry name" value="INTEGRAL MEMBRANE PROTEIN"/>
    <property type="match status" value="1"/>
</dbReference>
<keyword evidence="2" id="KW-1003">Cell membrane</keyword>
<evidence type="ECO:0000313" key="7">
    <source>
        <dbReference type="EMBL" id="AUN96302.1"/>
    </source>
</evidence>
<keyword evidence="5 6" id="KW-0472">Membrane</keyword>
<feature type="transmembrane region" description="Helical" evidence="6">
    <location>
        <begin position="137"/>
        <end position="154"/>
    </location>
</feature>
<dbReference type="GO" id="GO:0005886">
    <property type="term" value="C:plasma membrane"/>
    <property type="evidence" value="ECO:0007669"/>
    <property type="project" value="UniProtKB-SubCell"/>
</dbReference>
<dbReference type="Pfam" id="PF03706">
    <property type="entry name" value="LPG_synthase_TM"/>
    <property type="match status" value="1"/>
</dbReference>
<feature type="transmembrane region" description="Helical" evidence="6">
    <location>
        <begin position="271"/>
        <end position="290"/>
    </location>
</feature>
<accession>A0A2I6SAN0</accession>
<keyword evidence="3 6" id="KW-0812">Transmembrane</keyword>
<evidence type="ECO:0000256" key="6">
    <source>
        <dbReference type="SAM" id="Phobius"/>
    </source>
</evidence>
<evidence type="ECO:0000256" key="3">
    <source>
        <dbReference type="ARBA" id="ARBA00022692"/>
    </source>
</evidence>
<feature type="transmembrane region" description="Helical" evidence="6">
    <location>
        <begin position="241"/>
        <end position="264"/>
    </location>
</feature>
<keyword evidence="4 6" id="KW-1133">Transmembrane helix</keyword>
<feature type="transmembrane region" description="Helical" evidence="6">
    <location>
        <begin position="50"/>
        <end position="68"/>
    </location>
</feature>
<reference evidence="7 8" key="1">
    <citation type="submission" date="2018-01" db="EMBL/GenBank/DDBJ databases">
        <authorList>
            <person name="Fu G.-Y."/>
        </authorList>
    </citation>
    <scope>NUCLEOTIDE SEQUENCE [LARGE SCALE GENOMIC DNA]</scope>
    <source>
        <strain evidence="7 8">SY39</strain>
    </source>
</reference>
<evidence type="ECO:0000256" key="5">
    <source>
        <dbReference type="ARBA" id="ARBA00023136"/>
    </source>
</evidence>
<feature type="transmembrane region" description="Helical" evidence="6">
    <location>
        <begin position="89"/>
        <end position="117"/>
    </location>
</feature>
<dbReference type="KEGG" id="atw:C0099_01730"/>
<organism evidence="7 8">
    <name type="scientific">Pseudazoarcus pumilus</name>
    <dbReference type="NCBI Taxonomy" id="2067960"/>
    <lineage>
        <taxon>Bacteria</taxon>
        <taxon>Pseudomonadati</taxon>
        <taxon>Pseudomonadota</taxon>
        <taxon>Betaproteobacteria</taxon>
        <taxon>Rhodocyclales</taxon>
        <taxon>Zoogloeaceae</taxon>
        <taxon>Pseudazoarcus</taxon>
    </lineage>
</organism>
<sequence length="351" mass="37454">MDMPTGQAPPSSPRRRLAYFGLFFVVLTAAGAWAVFDHFAGRSVAFDRRLLAPSVLAAAAVLLALYFLTDGLRLHYTLRALGHRIPTAAMARLVFVNIFFSNVTPMATGGGIAQVWLLREHGVPIGRATAATTLRTVLATAAIFVATPLFLMFGTPSDGHALLGRVAPVLAVLVTLYVLFFAVVVLRTRWLIAPLGGSLAALRRAGLVGARRHRRLQFALRREVLRFARSFGDYLSGPPHLVALSVVCTLLFLACLFSFPALLVGALGHDTAWLTTAGLALVTTFAMYFAPTPGAAGISEGVFGAFFADVLGPEQLVLVTLAWRFLTIHLGMLIGLALLGRRLAANAGGHA</sequence>
<dbReference type="OrthoDB" id="9810654at2"/>